<organism evidence="3 4">
    <name type="scientific">Helianthus annuus</name>
    <name type="common">Common sunflower</name>
    <dbReference type="NCBI Taxonomy" id="4232"/>
    <lineage>
        <taxon>Eukaryota</taxon>
        <taxon>Viridiplantae</taxon>
        <taxon>Streptophyta</taxon>
        <taxon>Embryophyta</taxon>
        <taxon>Tracheophyta</taxon>
        <taxon>Spermatophyta</taxon>
        <taxon>Magnoliopsida</taxon>
        <taxon>eudicotyledons</taxon>
        <taxon>Gunneridae</taxon>
        <taxon>Pentapetalae</taxon>
        <taxon>asterids</taxon>
        <taxon>campanulids</taxon>
        <taxon>Asterales</taxon>
        <taxon>Asteraceae</taxon>
        <taxon>Asteroideae</taxon>
        <taxon>Heliantheae alliance</taxon>
        <taxon>Heliantheae</taxon>
        <taxon>Helianthus</taxon>
    </lineage>
</organism>
<dbReference type="AlphaFoldDB" id="A0A251UHT3"/>
<reference evidence="4" key="1">
    <citation type="journal article" date="2017" name="Nature">
        <title>The sunflower genome provides insights into oil metabolism, flowering and Asterid evolution.</title>
        <authorList>
            <person name="Badouin H."/>
            <person name="Gouzy J."/>
            <person name="Grassa C.J."/>
            <person name="Murat F."/>
            <person name="Staton S.E."/>
            <person name="Cottret L."/>
            <person name="Lelandais-Briere C."/>
            <person name="Owens G.L."/>
            <person name="Carrere S."/>
            <person name="Mayjonade B."/>
            <person name="Legrand L."/>
            <person name="Gill N."/>
            <person name="Kane N.C."/>
            <person name="Bowers J.E."/>
            <person name="Hubner S."/>
            <person name="Bellec A."/>
            <person name="Berard A."/>
            <person name="Berges H."/>
            <person name="Blanchet N."/>
            <person name="Boniface M.C."/>
            <person name="Brunel D."/>
            <person name="Catrice O."/>
            <person name="Chaidir N."/>
            <person name="Claudel C."/>
            <person name="Donnadieu C."/>
            <person name="Faraut T."/>
            <person name="Fievet G."/>
            <person name="Helmstetter N."/>
            <person name="King M."/>
            <person name="Knapp S.J."/>
            <person name="Lai Z."/>
            <person name="Le Paslier M.C."/>
            <person name="Lippi Y."/>
            <person name="Lorenzon L."/>
            <person name="Mandel J.R."/>
            <person name="Marage G."/>
            <person name="Marchand G."/>
            <person name="Marquand E."/>
            <person name="Bret-Mestries E."/>
            <person name="Morien E."/>
            <person name="Nambeesan S."/>
            <person name="Nguyen T."/>
            <person name="Pegot-Espagnet P."/>
            <person name="Pouilly N."/>
            <person name="Raftis F."/>
            <person name="Sallet E."/>
            <person name="Schiex T."/>
            <person name="Thomas J."/>
            <person name="Vandecasteele C."/>
            <person name="Vares D."/>
            <person name="Vear F."/>
            <person name="Vautrin S."/>
            <person name="Crespi M."/>
            <person name="Mangin B."/>
            <person name="Burke J.M."/>
            <person name="Salse J."/>
            <person name="Munos S."/>
            <person name="Vincourt P."/>
            <person name="Rieseberg L.H."/>
            <person name="Langlade N.B."/>
        </authorList>
    </citation>
    <scope>NUCLEOTIDE SEQUENCE [LARGE SCALE GENOMIC DNA]</scope>
    <source>
        <strain evidence="4">cv. SF193</strain>
    </source>
</reference>
<feature type="compositionally biased region" description="Basic and acidic residues" evidence="2">
    <location>
        <begin position="73"/>
        <end position="84"/>
    </location>
</feature>
<accession>A0A251UHT3</accession>
<keyword evidence="1" id="KW-0175">Coiled coil</keyword>
<evidence type="ECO:0000256" key="2">
    <source>
        <dbReference type="SAM" id="MobiDB-lite"/>
    </source>
</evidence>
<gene>
    <name evidence="3" type="ORF">HannXRQ_Chr06g0173991</name>
</gene>
<feature type="compositionally biased region" description="Gly residues" evidence="2">
    <location>
        <begin position="8"/>
        <end position="72"/>
    </location>
</feature>
<keyword evidence="4" id="KW-1185">Reference proteome</keyword>
<dbReference type="Proteomes" id="UP000215914">
    <property type="component" value="Chromosome 6"/>
</dbReference>
<sequence length="290" mass="31423">MVYIMAGAHGGKGGAYGGNGGARSGNNGARGGKAGAYGGKGGSPSGNGGARGGKGGAYGGKGGSPSGNGGARKGNDGSRSDNDGAHSGNTGTRGRTPKPGFRPPSRKMNEEPNFKQIFLDTHLTKECKQKLWDGDIDIYNLEELKFCTERAKKVYGDYLSAMREVYGPNYSEFPDDPEVWARVVGQGRTRRVYGIGSSDLDYLVTGTSSSSVGSAPSHAEYQRSQEEVQVMRTQMVDLEARLEEERNLLTTRLEEERNLLTTRLDEERKAREELQQQLQEFMNNWRPPSN</sequence>
<evidence type="ECO:0008006" key="5">
    <source>
        <dbReference type="Google" id="ProtNLM"/>
    </source>
</evidence>
<feature type="coiled-coil region" evidence="1">
    <location>
        <begin position="221"/>
        <end position="284"/>
    </location>
</feature>
<proteinExistence type="predicted"/>
<name>A0A251UHT3_HELAN</name>
<protein>
    <recommendedName>
        <fullName evidence="5">Transposase, Ptta/En/Spm, plant</fullName>
    </recommendedName>
</protein>
<evidence type="ECO:0000313" key="3">
    <source>
        <dbReference type="EMBL" id="OTG22664.1"/>
    </source>
</evidence>
<evidence type="ECO:0000313" key="4">
    <source>
        <dbReference type="Proteomes" id="UP000215914"/>
    </source>
</evidence>
<feature type="region of interest" description="Disordered" evidence="2">
    <location>
        <begin position="8"/>
        <end position="111"/>
    </location>
</feature>
<evidence type="ECO:0000256" key="1">
    <source>
        <dbReference type="SAM" id="Coils"/>
    </source>
</evidence>
<dbReference type="EMBL" id="CM007895">
    <property type="protein sequence ID" value="OTG22664.1"/>
    <property type="molecule type" value="Genomic_DNA"/>
</dbReference>
<dbReference type="InParanoid" id="A0A251UHT3"/>